<feature type="coiled-coil region" evidence="1">
    <location>
        <begin position="42"/>
        <end position="69"/>
    </location>
</feature>
<dbReference type="RefSeq" id="WP_377281674.1">
    <property type="nucleotide sequence ID" value="NZ_JBHRSI010000004.1"/>
</dbReference>
<keyword evidence="3" id="KW-1185">Reference proteome</keyword>
<accession>A0ABW4N679</accession>
<dbReference type="EMBL" id="JBHUEY010000012">
    <property type="protein sequence ID" value="MFD1785637.1"/>
    <property type="molecule type" value="Genomic_DNA"/>
</dbReference>
<evidence type="ECO:0000256" key="1">
    <source>
        <dbReference type="SAM" id="Coils"/>
    </source>
</evidence>
<organism evidence="2 3">
    <name type="scientific">Phenylobacterium terrae</name>
    <dbReference type="NCBI Taxonomy" id="2665495"/>
    <lineage>
        <taxon>Bacteria</taxon>
        <taxon>Pseudomonadati</taxon>
        <taxon>Pseudomonadota</taxon>
        <taxon>Alphaproteobacteria</taxon>
        <taxon>Caulobacterales</taxon>
        <taxon>Caulobacteraceae</taxon>
        <taxon>Phenylobacterium</taxon>
    </lineage>
</organism>
<name>A0ABW4N679_9CAUL</name>
<sequence>MAKINIGPSSGRSTLRLTADLAHRSEFEIDIGEGRDMSVRELQILERDAVSLKLELARLRQLAAEAAQASPASPAAASLEKEVAGFADAAAQTVQARRWVPLSAKGVLAAVKAIGAAADPVLGSVLKVLEVLEKVRDARGKPGAS</sequence>
<dbReference type="Proteomes" id="UP001597237">
    <property type="component" value="Unassembled WGS sequence"/>
</dbReference>
<protein>
    <submittedName>
        <fullName evidence="2">Uncharacterized protein</fullName>
    </submittedName>
</protein>
<evidence type="ECO:0000313" key="2">
    <source>
        <dbReference type="EMBL" id="MFD1785637.1"/>
    </source>
</evidence>
<reference evidence="3" key="1">
    <citation type="journal article" date="2019" name="Int. J. Syst. Evol. Microbiol.">
        <title>The Global Catalogue of Microorganisms (GCM) 10K type strain sequencing project: providing services to taxonomists for standard genome sequencing and annotation.</title>
        <authorList>
            <consortium name="The Broad Institute Genomics Platform"/>
            <consortium name="The Broad Institute Genome Sequencing Center for Infectious Disease"/>
            <person name="Wu L."/>
            <person name="Ma J."/>
        </authorList>
    </citation>
    <scope>NUCLEOTIDE SEQUENCE [LARGE SCALE GENOMIC DNA]</scope>
    <source>
        <strain evidence="3">DFY28</strain>
    </source>
</reference>
<evidence type="ECO:0000313" key="3">
    <source>
        <dbReference type="Proteomes" id="UP001597237"/>
    </source>
</evidence>
<comment type="caution">
    <text evidence="2">The sequence shown here is derived from an EMBL/GenBank/DDBJ whole genome shotgun (WGS) entry which is preliminary data.</text>
</comment>
<gene>
    <name evidence="2" type="ORF">ACFSC0_19740</name>
</gene>
<keyword evidence="1" id="KW-0175">Coiled coil</keyword>
<proteinExistence type="predicted"/>